<sequence>MKNFYFIILLVVCSCSQKKNNQVLLESDFCSSIHRNDSVSLSAELKNVSEIMTTKTGVYVLEDGAGSMVARAWLSEYSEKTIDIQYFIFSIDNIGTNCLRLFGKSSRPRCES</sequence>
<dbReference type="EMBL" id="CP134537">
    <property type="protein sequence ID" value="WNH10362.1"/>
    <property type="molecule type" value="Genomic_DNA"/>
</dbReference>
<organism evidence="1 2">
    <name type="scientific">Thalassobellus suaedae</name>
    <dbReference type="NCBI Taxonomy" id="3074124"/>
    <lineage>
        <taxon>Bacteria</taxon>
        <taxon>Pseudomonadati</taxon>
        <taxon>Bacteroidota</taxon>
        <taxon>Flavobacteriia</taxon>
        <taxon>Flavobacteriales</taxon>
        <taxon>Flavobacteriaceae</taxon>
        <taxon>Thalassobellus</taxon>
    </lineage>
</organism>
<evidence type="ECO:0000313" key="2">
    <source>
        <dbReference type="Proteomes" id="UP001302806"/>
    </source>
</evidence>
<accession>A0ABY9XWM2</accession>
<dbReference type="PROSITE" id="PS51257">
    <property type="entry name" value="PROKAR_LIPOPROTEIN"/>
    <property type="match status" value="1"/>
</dbReference>
<protein>
    <submittedName>
        <fullName evidence="1">Uncharacterized protein</fullName>
    </submittedName>
</protein>
<name>A0ABY9XWM2_9FLAO</name>
<evidence type="ECO:0000313" key="1">
    <source>
        <dbReference type="EMBL" id="WNH10362.1"/>
    </source>
</evidence>
<proteinExistence type="predicted"/>
<dbReference type="RefSeq" id="WP_415866646.1">
    <property type="nucleotide sequence ID" value="NZ_CP134537.1"/>
</dbReference>
<reference evidence="1 2" key="1">
    <citation type="submission" date="2023-09" db="EMBL/GenBank/DDBJ databases">
        <title>Thalassobella suaedae gen. nov., sp. nov., a marine bacterium of the family Flavobacteriaceae isolated from a halophyte Suaeda japonica.</title>
        <authorList>
            <person name="Lee S.Y."/>
            <person name="Hwang C.Y."/>
        </authorList>
    </citation>
    <scope>NUCLEOTIDE SEQUENCE [LARGE SCALE GENOMIC DNA]</scope>
    <source>
        <strain evidence="1 2">HL-DH14</strain>
    </source>
</reference>
<dbReference type="Proteomes" id="UP001302806">
    <property type="component" value="Chromosome"/>
</dbReference>
<gene>
    <name evidence="1" type="ORF">RHP51_06760</name>
</gene>